<accession>A0ABW5ZNW8</accession>
<name>A0ABW5ZNW8_9BACL</name>
<proteinExistence type="predicted"/>
<sequence length="222" mass="25969">MYSDLDVESWIAATAKPTESYPSPTGNGSSEEILLQKRYLELANIFLQMKYNPEKGKILLLQSFLNEKRNQTVEVIDQDHCLIKGRAQEVGRNYLVLTSYFTKCWIPYSGIREVKTPYGAPEFASTHQYVFYDNDLRRKLLKNFGATVAKRSKLKGLFYRETLKTSLQRWKNSRLKVEMANGLTLSGKLIRSEDDYFIVTVKKVEKKIHYNELKRIEKFRFN</sequence>
<evidence type="ECO:0000313" key="1">
    <source>
        <dbReference type="EMBL" id="MFD2913626.1"/>
    </source>
</evidence>
<evidence type="ECO:0000313" key="2">
    <source>
        <dbReference type="Proteomes" id="UP001597561"/>
    </source>
</evidence>
<dbReference type="Proteomes" id="UP001597561">
    <property type="component" value="Unassembled WGS sequence"/>
</dbReference>
<gene>
    <name evidence="1" type="ORF">ACFS5P_17185</name>
</gene>
<dbReference type="EMBL" id="JBHUPG010000033">
    <property type="protein sequence ID" value="MFD2913626.1"/>
    <property type="molecule type" value="Genomic_DNA"/>
</dbReference>
<reference evidence="2" key="1">
    <citation type="journal article" date="2019" name="Int. J. Syst. Evol. Microbiol.">
        <title>The Global Catalogue of Microorganisms (GCM) 10K type strain sequencing project: providing services to taxonomists for standard genome sequencing and annotation.</title>
        <authorList>
            <consortium name="The Broad Institute Genomics Platform"/>
            <consortium name="The Broad Institute Genome Sequencing Center for Infectious Disease"/>
            <person name="Wu L."/>
            <person name="Ma J."/>
        </authorList>
    </citation>
    <scope>NUCLEOTIDE SEQUENCE [LARGE SCALE GENOMIC DNA]</scope>
    <source>
        <strain evidence="2">KCTC 13528</strain>
    </source>
</reference>
<protein>
    <submittedName>
        <fullName evidence="1">Uncharacterized protein</fullName>
    </submittedName>
</protein>
<comment type="caution">
    <text evidence="1">The sequence shown here is derived from an EMBL/GenBank/DDBJ whole genome shotgun (WGS) entry which is preliminary data.</text>
</comment>
<dbReference type="RefSeq" id="WP_204730515.1">
    <property type="nucleotide sequence ID" value="NZ_JAFBDK010000018.1"/>
</dbReference>
<organism evidence="1 2">
    <name type="scientific">Jeotgalibacillus terrae</name>
    <dbReference type="NCBI Taxonomy" id="587735"/>
    <lineage>
        <taxon>Bacteria</taxon>
        <taxon>Bacillati</taxon>
        <taxon>Bacillota</taxon>
        <taxon>Bacilli</taxon>
        <taxon>Bacillales</taxon>
        <taxon>Caryophanaceae</taxon>
        <taxon>Jeotgalibacillus</taxon>
    </lineage>
</organism>
<keyword evidence="2" id="KW-1185">Reference proteome</keyword>